<dbReference type="CDD" id="cd02440">
    <property type="entry name" value="AdoMet_MTases"/>
    <property type="match status" value="1"/>
</dbReference>
<dbReference type="AlphaFoldDB" id="A0A6P1NQZ5"/>
<dbReference type="InterPro" id="IPR041698">
    <property type="entry name" value="Methyltransf_25"/>
</dbReference>
<dbReference type="EMBL" id="CP047898">
    <property type="protein sequence ID" value="QHK20830.1"/>
    <property type="molecule type" value="Genomic_DNA"/>
</dbReference>
<dbReference type="InterPro" id="IPR029063">
    <property type="entry name" value="SAM-dependent_MTases_sf"/>
</dbReference>
<dbReference type="SUPFAM" id="SSF53335">
    <property type="entry name" value="S-adenosyl-L-methionine-dependent methyltransferases"/>
    <property type="match status" value="1"/>
</dbReference>
<keyword evidence="4" id="KW-0489">Methyltransferase</keyword>
<organism evidence="4 5">
    <name type="scientific">Pseudarthrobacter psychrotolerans</name>
    <dbReference type="NCBI Taxonomy" id="2697569"/>
    <lineage>
        <taxon>Bacteria</taxon>
        <taxon>Bacillati</taxon>
        <taxon>Actinomycetota</taxon>
        <taxon>Actinomycetes</taxon>
        <taxon>Micrococcales</taxon>
        <taxon>Micrococcaceae</taxon>
        <taxon>Pseudarthrobacter</taxon>
    </lineage>
</organism>
<feature type="region of interest" description="Disordered" evidence="2">
    <location>
        <begin position="181"/>
        <end position="201"/>
    </location>
</feature>
<feature type="domain" description="Methyltransferase" evidence="3">
    <location>
        <begin position="46"/>
        <end position="136"/>
    </location>
</feature>
<dbReference type="Gene3D" id="3.40.50.150">
    <property type="entry name" value="Vaccinia Virus protein VP39"/>
    <property type="match status" value="1"/>
</dbReference>
<name>A0A6P1NQZ5_9MICC</name>
<reference evidence="4 5" key="1">
    <citation type="submission" date="2020-01" db="EMBL/GenBank/DDBJ databases">
        <title>Pseudarthrobacter psychrotolerans sp. nov., isolated from antarctic soil.</title>
        <authorList>
            <person name="Shin Y."/>
            <person name="Park W."/>
        </authorList>
    </citation>
    <scope>NUCLEOTIDE SEQUENCE [LARGE SCALE GENOMIC DNA]</scope>
    <source>
        <strain evidence="4 5">YJ56</strain>
    </source>
</reference>
<evidence type="ECO:0000259" key="3">
    <source>
        <dbReference type="Pfam" id="PF13649"/>
    </source>
</evidence>
<dbReference type="GO" id="GO:0032259">
    <property type="term" value="P:methylation"/>
    <property type="evidence" value="ECO:0007669"/>
    <property type="project" value="UniProtKB-KW"/>
</dbReference>
<dbReference type="Pfam" id="PF13649">
    <property type="entry name" value="Methyltransf_25"/>
    <property type="match status" value="1"/>
</dbReference>
<keyword evidence="5" id="KW-1185">Reference proteome</keyword>
<evidence type="ECO:0000313" key="4">
    <source>
        <dbReference type="EMBL" id="QHK20830.1"/>
    </source>
</evidence>
<dbReference type="Proteomes" id="UP000464186">
    <property type="component" value="Chromosome"/>
</dbReference>
<gene>
    <name evidence="4" type="ORF">GU243_15145</name>
</gene>
<proteinExistence type="predicted"/>
<dbReference type="KEGG" id="psey:GU243_15145"/>
<protein>
    <submittedName>
        <fullName evidence="4">Methyltransferase domain-containing protein</fullName>
    </submittedName>
</protein>
<evidence type="ECO:0000256" key="1">
    <source>
        <dbReference type="ARBA" id="ARBA00022679"/>
    </source>
</evidence>
<sequence>MTDAEVEIAYSKRAAEYIARFGSVESTHPADRKLVAEWVAPLVGPVLDVGCGPGHWTKFLADQGAAVEGIDLVPAFINQAEATYPGIPFRVASLTSLGVPERYASGILAWYSLIHFAPDQVPSVLRELARRLTPGGLLLLGLFEGDQIARFPHAVTPAYSWPVGDLTMMLSAAGFETISHQRRTDPGHRPHAAISARLSRS</sequence>
<evidence type="ECO:0000313" key="5">
    <source>
        <dbReference type="Proteomes" id="UP000464186"/>
    </source>
</evidence>
<dbReference type="GO" id="GO:0008168">
    <property type="term" value="F:methyltransferase activity"/>
    <property type="evidence" value="ECO:0007669"/>
    <property type="project" value="UniProtKB-KW"/>
</dbReference>
<keyword evidence="1 4" id="KW-0808">Transferase</keyword>
<evidence type="ECO:0000256" key="2">
    <source>
        <dbReference type="SAM" id="MobiDB-lite"/>
    </source>
</evidence>
<accession>A0A6P1NQZ5</accession>
<dbReference type="PANTHER" id="PTHR43861">
    <property type="entry name" value="TRANS-ACONITATE 2-METHYLTRANSFERASE-RELATED"/>
    <property type="match status" value="1"/>
</dbReference>